<organism evidence="2 3">
    <name type="scientific">Leeuwenhoekiella palythoae</name>
    <dbReference type="NCBI Taxonomy" id="573501"/>
    <lineage>
        <taxon>Bacteria</taxon>
        <taxon>Pseudomonadati</taxon>
        <taxon>Bacteroidota</taxon>
        <taxon>Flavobacteriia</taxon>
        <taxon>Flavobacteriales</taxon>
        <taxon>Flavobacteriaceae</taxon>
        <taxon>Leeuwenhoekiella</taxon>
    </lineage>
</organism>
<evidence type="ECO:0000313" key="4">
    <source>
        <dbReference type="Proteomes" id="UP000290037"/>
    </source>
</evidence>
<dbReference type="EMBL" id="QOVN01000004">
    <property type="protein sequence ID" value="RXG28823.1"/>
    <property type="molecule type" value="Genomic_DNA"/>
</dbReference>
<dbReference type="Proteomes" id="UP000184240">
    <property type="component" value="Unassembled WGS sequence"/>
</dbReference>
<dbReference type="RefSeq" id="WP_072979399.1">
    <property type="nucleotide sequence ID" value="NZ_FQXT01000001.1"/>
</dbReference>
<dbReference type="AlphaFoldDB" id="A0A1M5SXM4"/>
<gene>
    <name evidence="1" type="ORF">DSM01_2284</name>
    <name evidence="2" type="ORF">SAMN04487999_0191</name>
</gene>
<evidence type="ECO:0000313" key="1">
    <source>
        <dbReference type="EMBL" id="RXG28823.1"/>
    </source>
</evidence>
<name>A0A1M5SXM4_9FLAO</name>
<dbReference type="STRING" id="573501.SAMN04487999_0191"/>
<dbReference type="OrthoDB" id="1447209at2"/>
<reference evidence="3" key="1">
    <citation type="submission" date="2016-11" db="EMBL/GenBank/DDBJ databases">
        <authorList>
            <person name="Varghese N."/>
            <person name="Submissions S."/>
        </authorList>
    </citation>
    <scope>NUCLEOTIDE SEQUENCE [LARGE SCALE GENOMIC DNA]</scope>
    <source>
        <strain evidence="3">DSM 19859</strain>
    </source>
</reference>
<accession>A0A1M5SXM4</accession>
<keyword evidence="4" id="KW-1185">Reference proteome</keyword>
<reference evidence="1 4" key="3">
    <citation type="submission" date="2018-07" db="EMBL/GenBank/DDBJ databases">
        <title>Leeuwenhoekiella genomics.</title>
        <authorList>
            <person name="Tahon G."/>
            <person name="Willems A."/>
        </authorList>
    </citation>
    <scope>NUCLEOTIDE SEQUENCE [LARGE SCALE GENOMIC DNA]</scope>
    <source>
        <strain evidence="1 4">LMG 24856</strain>
    </source>
</reference>
<evidence type="ECO:0000313" key="3">
    <source>
        <dbReference type="Proteomes" id="UP000184240"/>
    </source>
</evidence>
<dbReference type="EMBL" id="FQXT01000001">
    <property type="protein sequence ID" value="SHH43269.1"/>
    <property type="molecule type" value="Genomic_DNA"/>
</dbReference>
<proteinExistence type="predicted"/>
<protein>
    <submittedName>
        <fullName evidence="2">Uncharacterized protein</fullName>
    </submittedName>
</protein>
<dbReference type="Proteomes" id="UP000290037">
    <property type="component" value="Unassembled WGS sequence"/>
</dbReference>
<reference evidence="2" key="2">
    <citation type="submission" date="2016-11" db="EMBL/GenBank/DDBJ databases">
        <authorList>
            <person name="Jaros S."/>
            <person name="Januszkiewicz K."/>
            <person name="Wedrychowicz H."/>
        </authorList>
    </citation>
    <scope>NUCLEOTIDE SEQUENCE [LARGE SCALE GENOMIC DNA]</scope>
    <source>
        <strain evidence="2">DSM 19859</strain>
    </source>
</reference>
<sequence>MKFLFSFIVFLAGFVQLSGSSYLPADSAMQSNAFEETLINDLNQPHFDVVHSQNLELRIAEFEIEESDRSISKASQSLATAVLATQTSVPRCFYFKYKYLKTKARSSLSASVKPYLLFQVFRL</sequence>
<evidence type="ECO:0000313" key="2">
    <source>
        <dbReference type="EMBL" id="SHH43269.1"/>
    </source>
</evidence>